<gene>
    <name evidence="1" type="ORF">C7K55_03155</name>
</gene>
<evidence type="ECO:0000313" key="2">
    <source>
        <dbReference type="Proteomes" id="UP000243002"/>
    </source>
</evidence>
<accession>A0A2P7N0G4</accession>
<dbReference type="EMBL" id="PXXO01000002">
    <property type="protein sequence ID" value="PSJ06965.1"/>
    <property type="molecule type" value="Genomic_DNA"/>
</dbReference>
<proteinExistence type="predicted"/>
<name>A0A2P7N0G4_9CYAN</name>
<reference evidence="1 2" key="1">
    <citation type="journal article" date="2018" name="Environ. Microbiol.">
        <title>Ecological and genomic features of two widespread freshwater picocyanobacteria.</title>
        <authorList>
            <person name="Cabello-Yeves P.J."/>
            <person name="Picazo A."/>
            <person name="Camacho A."/>
            <person name="Callieri C."/>
            <person name="Rosselli R."/>
            <person name="Roda-Garcia J.J."/>
            <person name="Coutinho F.H."/>
            <person name="Rodriguez-Valera F."/>
        </authorList>
    </citation>
    <scope>NUCLEOTIDE SEQUENCE [LARGE SCALE GENOMIC DNA]</scope>
    <source>
        <strain evidence="1 2">Tous</strain>
    </source>
</reference>
<protein>
    <submittedName>
        <fullName evidence="1">Uncharacterized protein</fullName>
    </submittedName>
</protein>
<evidence type="ECO:0000313" key="1">
    <source>
        <dbReference type="EMBL" id="PSJ06965.1"/>
    </source>
</evidence>
<dbReference type="Proteomes" id="UP000243002">
    <property type="component" value="Unassembled WGS sequence"/>
</dbReference>
<organism evidence="1 2">
    <name type="scientific">Cyanobium usitatum str. Tous</name>
    <dbReference type="NCBI Taxonomy" id="2116684"/>
    <lineage>
        <taxon>Bacteria</taxon>
        <taxon>Bacillati</taxon>
        <taxon>Cyanobacteriota</taxon>
        <taxon>Cyanophyceae</taxon>
        <taxon>Synechococcales</taxon>
        <taxon>Prochlorococcaceae</taxon>
        <taxon>Cyanobium</taxon>
    </lineage>
</organism>
<sequence length="70" mass="7327">MRITQCNGEHLVALTSSEASSLVDACALLVLASEAAPPEALPPDMKTLLGQLFDGLKSATETPKPAQKHL</sequence>
<dbReference type="AlphaFoldDB" id="A0A2P7N0G4"/>
<keyword evidence="2" id="KW-1185">Reference proteome</keyword>
<comment type="caution">
    <text evidence="1">The sequence shown here is derived from an EMBL/GenBank/DDBJ whole genome shotgun (WGS) entry which is preliminary data.</text>
</comment>